<evidence type="ECO:0000256" key="3">
    <source>
        <dbReference type="ARBA" id="ARBA00022833"/>
    </source>
</evidence>
<protein>
    <recommendedName>
        <fullName evidence="8">Xylanolytic transcriptional activator regulatory domain-containing protein</fullName>
    </recommendedName>
</protein>
<dbReference type="GO" id="GO:0005634">
    <property type="term" value="C:nucleus"/>
    <property type="evidence" value="ECO:0007669"/>
    <property type="project" value="UniProtKB-SubCell"/>
</dbReference>
<evidence type="ECO:0000313" key="10">
    <source>
        <dbReference type="Proteomes" id="UP000184356"/>
    </source>
</evidence>
<dbReference type="VEuPathDB" id="FungiDB:ASPSYDRAFT_165026"/>
<dbReference type="InterPro" id="IPR052202">
    <property type="entry name" value="Yeast_MetPath_Reg"/>
</dbReference>
<dbReference type="GeneID" id="63759384"/>
<keyword evidence="7" id="KW-0539">Nucleus</keyword>
<evidence type="ECO:0000259" key="8">
    <source>
        <dbReference type="SMART" id="SM00906"/>
    </source>
</evidence>
<dbReference type="GO" id="GO:0045944">
    <property type="term" value="P:positive regulation of transcription by RNA polymerase II"/>
    <property type="evidence" value="ECO:0007669"/>
    <property type="project" value="TreeGrafter"/>
</dbReference>
<evidence type="ECO:0000313" key="9">
    <source>
        <dbReference type="EMBL" id="OJJ52203.1"/>
    </source>
</evidence>
<dbReference type="CDD" id="cd12148">
    <property type="entry name" value="fungal_TF_MHR"/>
    <property type="match status" value="1"/>
</dbReference>
<dbReference type="RefSeq" id="XP_040696009.1">
    <property type="nucleotide sequence ID" value="XM_040843311.1"/>
</dbReference>
<accession>A0A1L9SYU4</accession>
<dbReference type="EMBL" id="KV878604">
    <property type="protein sequence ID" value="OJJ52203.1"/>
    <property type="molecule type" value="Genomic_DNA"/>
</dbReference>
<dbReference type="GO" id="GO:0043565">
    <property type="term" value="F:sequence-specific DNA binding"/>
    <property type="evidence" value="ECO:0007669"/>
    <property type="project" value="TreeGrafter"/>
</dbReference>
<dbReference type="AlphaFoldDB" id="A0A1L9SYU4"/>
<feature type="domain" description="Xylanolytic transcriptional activator regulatory" evidence="8">
    <location>
        <begin position="118"/>
        <end position="191"/>
    </location>
</feature>
<evidence type="ECO:0000256" key="1">
    <source>
        <dbReference type="ARBA" id="ARBA00004123"/>
    </source>
</evidence>
<dbReference type="PANTHER" id="PTHR47782:SF12">
    <property type="entry name" value="ZN(II)2CYS6 TRANSCRIPTION FACTOR (EUROFUNG)"/>
    <property type="match status" value="1"/>
</dbReference>
<keyword evidence="6" id="KW-0804">Transcription</keyword>
<keyword evidence="10" id="KW-1185">Reference proteome</keyword>
<evidence type="ECO:0000256" key="6">
    <source>
        <dbReference type="ARBA" id="ARBA00023163"/>
    </source>
</evidence>
<reference evidence="10" key="1">
    <citation type="journal article" date="2017" name="Genome Biol.">
        <title>Comparative genomics reveals high biological diversity and specific adaptations in the industrially and medically important fungal genus Aspergillus.</title>
        <authorList>
            <person name="de Vries R.P."/>
            <person name="Riley R."/>
            <person name="Wiebenga A."/>
            <person name="Aguilar-Osorio G."/>
            <person name="Amillis S."/>
            <person name="Uchima C.A."/>
            <person name="Anderluh G."/>
            <person name="Asadollahi M."/>
            <person name="Askin M."/>
            <person name="Barry K."/>
            <person name="Battaglia E."/>
            <person name="Bayram O."/>
            <person name="Benocci T."/>
            <person name="Braus-Stromeyer S.A."/>
            <person name="Caldana C."/>
            <person name="Canovas D."/>
            <person name="Cerqueira G.C."/>
            <person name="Chen F."/>
            <person name="Chen W."/>
            <person name="Choi C."/>
            <person name="Clum A."/>
            <person name="Dos Santos R.A."/>
            <person name="Damasio A.R."/>
            <person name="Diallinas G."/>
            <person name="Emri T."/>
            <person name="Fekete E."/>
            <person name="Flipphi M."/>
            <person name="Freyberg S."/>
            <person name="Gallo A."/>
            <person name="Gournas C."/>
            <person name="Habgood R."/>
            <person name="Hainaut M."/>
            <person name="Harispe M.L."/>
            <person name="Henrissat B."/>
            <person name="Hilden K.S."/>
            <person name="Hope R."/>
            <person name="Hossain A."/>
            <person name="Karabika E."/>
            <person name="Karaffa L."/>
            <person name="Karanyi Z."/>
            <person name="Krasevec N."/>
            <person name="Kuo A."/>
            <person name="Kusch H."/>
            <person name="LaButti K."/>
            <person name="Lagendijk E.L."/>
            <person name="Lapidus A."/>
            <person name="Levasseur A."/>
            <person name="Lindquist E."/>
            <person name="Lipzen A."/>
            <person name="Logrieco A.F."/>
            <person name="MacCabe A."/>
            <person name="Maekelae M.R."/>
            <person name="Malavazi I."/>
            <person name="Melin P."/>
            <person name="Meyer V."/>
            <person name="Mielnichuk N."/>
            <person name="Miskei M."/>
            <person name="Molnar A.P."/>
            <person name="Mule G."/>
            <person name="Ngan C.Y."/>
            <person name="Orejas M."/>
            <person name="Orosz E."/>
            <person name="Ouedraogo J.P."/>
            <person name="Overkamp K.M."/>
            <person name="Park H.-S."/>
            <person name="Perrone G."/>
            <person name="Piumi F."/>
            <person name="Punt P.J."/>
            <person name="Ram A.F."/>
            <person name="Ramon A."/>
            <person name="Rauscher S."/>
            <person name="Record E."/>
            <person name="Riano-Pachon D.M."/>
            <person name="Robert V."/>
            <person name="Roehrig J."/>
            <person name="Ruller R."/>
            <person name="Salamov A."/>
            <person name="Salih N.S."/>
            <person name="Samson R.A."/>
            <person name="Sandor E."/>
            <person name="Sanguinetti M."/>
            <person name="Schuetze T."/>
            <person name="Sepcic K."/>
            <person name="Shelest E."/>
            <person name="Sherlock G."/>
            <person name="Sophianopoulou V."/>
            <person name="Squina F.M."/>
            <person name="Sun H."/>
            <person name="Susca A."/>
            <person name="Todd R.B."/>
            <person name="Tsang A."/>
            <person name="Unkles S.E."/>
            <person name="van de Wiele N."/>
            <person name="van Rossen-Uffink D."/>
            <person name="Oliveira J.V."/>
            <person name="Vesth T.C."/>
            <person name="Visser J."/>
            <person name="Yu J.-H."/>
            <person name="Zhou M."/>
            <person name="Andersen M.R."/>
            <person name="Archer D.B."/>
            <person name="Baker S.E."/>
            <person name="Benoit I."/>
            <person name="Brakhage A.A."/>
            <person name="Braus G.H."/>
            <person name="Fischer R."/>
            <person name="Frisvad J.C."/>
            <person name="Goldman G.H."/>
            <person name="Houbraken J."/>
            <person name="Oakley B."/>
            <person name="Pocsi I."/>
            <person name="Scazzocchio C."/>
            <person name="Seiboth B."/>
            <person name="vanKuyk P.A."/>
            <person name="Wortman J."/>
            <person name="Dyer P.S."/>
            <person name="Grigoriev I.V."/>
        </authorList>
    </citation>
    <scope>NUCLEOTIDE SEQUENCE [LARGE SCALE GENOMIC DNA]</scope>
    <source>
        <strain evidence="10">CBS 593.65</strain>
    </source>
</reference>
<dbReference type="InterPro" id="IPR007219">
    <property type="entry name" value="XnlR_reg_dom"/>
</dbReference>
<keyword evidence="4" id="KW-0805">Transcription regulation</keyword>
<dbReference type="SMART" id="SM00906">
    <property type="entry name" value="Fungal_trans"/>
    <property type="match status" value="1"/>
</dbReference>
<keyword evidence="5" id="KW-0238">DNA-binding</keyword>
<gene>
    <name evidence="9" type="ORF">ASPSYDRAFT_165026</name>
</gene>
<dbReference type="GO" id="GO:0008270">
    <property type="term" value="F:zinc ion binding"/>
    <property type="evidence" value="ECO:0007669"/>
    <property type="project" value="InterPro"/>
</dbReference>
<evidence type="ECO:0000256" key="4">
    <source>
        <dbReference type="ARBA" id="ARBA00023015"/>
    </source>
</evidence>
<evidence type="ECO:0000256" key="2">
    <source>
        <dbReference type="ARBA" id="ARBA00022723"/>
    </source>
</evidence>
<name>A0A1L9SYU4_9EURO</name>
<dbReference type="GO" id="GO:0000981">
    <property type="term" value="F:DNA-binding transcription factor activity, RNA polymerase II-specific"/>
    <property type="evidence" value="ECO:0007669"/>
    <property type="project" value="TreeGrafter"/>
</dbReference>
<keyword evidence="2" id="KW-0479">Metal-binding</keyword>
<evidence type="ECO:0000256" key="5">
    <source>
        <dbReference type="ARBA" id="ARBA00023125"/>
    </source>
</evidence>
<sequence>MSTRYLGDLVSRCHGFPATSTAGVARQPESSADRTLFYLIMAIGAANYSRTLKQLKSNDMSTAFRDVEEVSPSSAFLYSVAMESFAEIAQDLRPSVSMIQMLLLVCIYSSHNPLGPSQWQLAGFAMRSAVEIGLHYSMKNRNVSEEALDERNRIFWTAYAIEMTISYNLGRPPSISDEHITASLPTESEETVLAILHIKHRQIQRRIVSQVYCGGFRAQCRTVEERRAVISKIQAELDEWRAVLRNSFPTITQHSYPYSYWDRLYHGTTFVLHRTSPLCPSLTEASSKLCIRSAGGYIENVYDLLRTSDVPISWMLVQGVLYAGLTMLVTSQTCFTRIPHDTALSLCLVDCHAWSRKCAVCLAIMNERWGSSLLSRLATQYEVLADNTLRVMSTGLIHKHTELPINDTLPADRTSPRLNSANGGGYARSAEPSLFDTGQLPGIPEAYECFTELFGEHGNSSFWEIFPQDILEGNAEFNLGAANAAVHSTFAGQGDGWGICM</sequence>
<dbReference type="Proteomes" id="UP000184356">
    <property type="component" value="Unassembled WGS sequence"/>
</dbReference>
<dbReference type="Pfam" id="PF04082">
    <property type="entry name" value="Fungal_trans"/>
    <property type="match status" value="1"/>
</dbReference>
<dbReference type="GO" id="GO:0006351">
    <property type="term" value="P:DNA-templated transcription"/>
    <property type="evidence" value="ECO:0007669"/>
    <property type="project" value="InterPro"/>
</dbReference>
<proteinExistence type="predicted"/>
<evidence type="ECO:0000256" key="7">
    <source>
        <dbReference type="ARBA" id="ARBA00023242"/>
    </source>
</evidence>
<keyword evidence="3" id="KW-0862">Zinc</keyword>
<dbReference type="OrthoDB" id="4468950at2759"/>
<dbReference type="PANTHER" id="PTHR47782">
    <property type="entry name" value="ZN(II)2CYS6 TRANSCRIPTION FACTOR (EUROFUNG)-RELATED"/>
    <property type="match status" value="1"/>
</dbReference>
<organism evidence="9 10">
    <name type="scientific">Aspergillus sydowii CBS 593.65</name>
    <dbReference type="NCBI Taxonomy" id="1036612"/>
    <lineage>
        <taxon>Eukaryota</taxon>
        <taxon>Fungi</taxon>
        <taxon>Dikarya</taxon>
        <taxon>Ascomycota</taxon>
        <taxon>Pezizomycotina</taxon>
        <taxon>Eurotiomycetes</taxon>
        <taxon>Eurotiomycetidae</taxon>
        <taxon>Eurotiales</taxon>
        <taxon>Aspergillaceae</taxon>
        <taxon>Aspergillus</taxon>
        <taxon>Aspergillus subgen. Nidulantes</taxon>
    </lineage>
</organism>
<comment type="subcellular location">
    <subcellularLocation>
        <location evidence="1">Nucleus</location>
    </subcellularLocation>
</comment>